<feature type="transmembrane region" description="Helical" evidence="11">
    <location>
        <begin position="337"/>
        <end position="361"/>
    </location>
</feature>
<feature type="transmembrane region" description="Helical" evidence="11">
    <location>
        <begin position="192"/>
        <end position="211"/>
    </location>
</feature>
<dbReference type="InterPro" id="IPR036259">
    <property type="entry name" value="MFS_trans_sf"/>
</dbReference>
<comment type="function">
    <text evidence="9">May be a proton symporter involved in the uptake of osmolytes such as proline and glycine betaine.</text>
</comment>
<protein>
    <recommendedName>
        <fullName evidence="10">Putative proline/betaine transporter</fullName>
    </recommendedName>
</protein>
<evidence type="ECO:0000256" key="4">
    <source>
        <dbReference type="ARBA" id="ARBA00022475"/>
    </source>
</evidence>
<keyword evidence="6" id="KW-0769">Symport</keyword>
<feature type="transmembrane region" description="Helical" evidence="11">
    <location>
        <begin position="122"/>
        <end position="145"/>
    </location>
</feature>
<organism evidence="13 14">
    <name type="scientific">Nonomuraea aridisoli</name>
    <dbReference type="NCBI Taxonomy" id="2070368"/>
    <lineage>
        <taxon>Bacteria</taxon>
        <taxon>Bacillati</taxon>
        <taxon>Actinomycetota</taxon>
        <taxon>Actinomycetes</taxon>
        <taxon>Streptosporangiales</taxon>
        <taxon>Streptosporangiaceae</taxon>
        <taxon>Nonomuraea</taxon>
    </lineage>
</organism>
<evidence type="ECO:0000256" key="1">
    <source>
        <dbReference type="ARBA" id="ARBA00004651"/>
    </source>
</evidence>
<dbReference type="SUPFAM" id="SSF103473">
    <property type="entry name" value="MFS general substrate transporter"/>
    <property type="match status" value="1"/>
</dbReference>
<evidence type="ECO:0000256" key="8">
    <source>
        <dbReference type="ARBA" id="ARBA00023136"/>
    </source>
</evidence>
<feature type="transmembrane region" description="Helical" evidence="11">
    <location>
        <begin position="312"/>
        <end position="331"/>
    </location>
</feature>
<evidence type="ECO:0000256" key="3">
    <source>
        <dbReference type="ARBA" id="ARBA00022448"/>
    </source>
</evidence>
<dbReference type="AlphaFoldDB" id="A0A2W2D3Z0"/>
<dbReference type="PROSITE" id="PS50850">
    <property type="entry name" value="MFS"/>
    <property type="match status" value="1"/>
</dbReference>
<keyword evidence="3" id="KW-0813">Transport</keyword>
<dbReference type="Pfam" id="PF07690">
    <property type="entry name" value="MFS_1"/>
    <property type="match status" value="1"/>
</dbReference>
<dbReference type="OrthoDB" id="3768022at2"/>
<dbReference type="EMBL" id="POUD01000351">
    <property type="protein sequence ID" value="PZG05533.1"/>
    <property type="molecule type" value="Genomic_DNA"/>
</dbReference>
<keyword evidence="7 11" id="KW-1133">Transmembrane helix</keyword>
<dbReference type="InterPro" id="IPR005829">
    <property type="entry name" value="Sugar_transporter_CS"/>
</dbReference>
<name>A0A2W2D3Z0_9ACTN</name>
<comment type="caution">
    <text evidence="13">The sequence shown here is derived from an EMBL/GenBank/DDBJ whole genome shotgun (WGS) entry which is preliminary data.</text>
</comment>
<evidence type="ECO:0000256" key="5">
    <source>
        <dbReference type="ARBA" id="ARBA00022692"/>
    </source>
</evidence>
<dbReference type="Gene3D" id="1.20.1250.20">
    <property type="entry name" value="MFS general substrate transporter like domains"/>
    <property type="match status" value="1"/>
</dbReference>
<feature type="transmembrane region" description="Helical" evidence="11">
    <location>
        <begin position="373"/>
        <end position="392"/>
    </location>
</feature>
<reference evidence="13 14" key="1">
    <citation type="submission" date="2018-01" db="EMBL/GenBank/DDBJ databases">
        <title>Draft genome sequence of Nonomuraea sp. KC333.</title>
        <authorList>
            <person name="Sahin N."/>
            <person name="Saygin H."/>
            <person name="Ay H."/>
        </authorList>
    </citation>
    <scope>NUCLEOTIDE SEQUENCE [LARGE SCALE GENOMIC DNA]</scope>
    <source>
        <strain evidence="13 14">KC333</strain>
    </source>
</reference>
<dbReference type="CDD" id="cd17369">
    <property type="entry name" value="MFS_ShiA_like"/>
    <property type="match status" value="1"/>
</dbReference>
<proteinExistence type="inferred from homology"/>
<dbReference type="InterPro" id="IPR020846">
    <property type="entry name" value="MFS_dom"/>
</dbReference>
<dbReference type="InterPro" id="IPR011701">
    <property type="entry name" value="MFS"/>
</dbReference>
<keyword evidence="14" id="KW-1185">Reference proteome</keyword>
<feature type="transmembrane region" description="Helical" evidence="11">
    <location>
        <begin position="398"/>
        <end position="424"/>
    </location>
</feature>
<feature type="transmembrane region" description="Helical" evidence="11">
    <location>
        <begin position="277"/>
        <end position="300"/>
    </location>
</feature>
<feature type="domain" description="Major facilitator superfamily (MFS) profile" evidence="12">
    <location>
        <begin position="19"/>
        <end position="429"/>
    </location>
</feature>
<dbReference type="GO" id="GO:0015293">
    <property type="term" value="F:symporter activity"/>
    <property type="evidence" value="ECO:0007669"/>
    <property type="project" value="UniProtKB-KW"/>
</dbReference>
<comment type="subcellular location">
    <subcellularLocation>
        <location evidence="1">Cell membrane</location>
        <topology evidence="1">Multi-pass membrane protein</topology>
    </subcellularLocation>
</comment>
<evidence type="ECO:0000256" key="7">
    <source>
        <dbReference type="ARBA" id="ARBA00022989"/>
    </source>
</evidence>
<comment type="similarity">
    <text evidence="2">Belongs to the major facilitator superfamily. Metabolite:H+ Symporter (MHS) family (TC 2.A.1.6) family.</text>
</comment>
<evidence type="ECO:0000256" key="6">
    <source>
        <dbReference type="ARBA" id="ARBA00022847"/>
    </source>
</evidence>
<evidence type="ECO:0000259" key="12">
    <source>
        <dbReference type="PROSITE" id="PS50850"/>
    </source>
</evidence>
<dbReference type="RefSeq" id="WP_111184866.1">
    <property type="nucleotide sequence ID" value="NZ_POUD01000351.1"/>
</dbReference>
<dbReference type="GO" id="GO:0005886">
    <property type="term" value="C:plasma membrane"/>
    <property type="evidence" value="ECO:0007669"/>
    <property type="project" value="UniProtKB-SubCell"/>
</dbReference>
<evidence type="ECO:0000256" key="2">
    <source>
        <dbReference type="ARBA" id="ARBA00008240"/>
    </source>
</evidence>
<keyword evidence="4" id="KW-1003">Cell membrane</keyword>
<keyword evidence="5 11" id="KW-0812">Transmembrane</keyword>
<feature type="transmembrane region" description="Helical" evidence="11">
    <location>
        <begin position="92"/>
        <end position="116"/>
    </location>
</feature>
<feature type="transmembrane region" description="Helical" evidence="11">
    <location>
        <begin position="246"/>
        <end position="271"/>
    </location>
</feature>
<evidence type="ECO:0000313" key="14">
    <source>
        <dbReference type="Proteomes" id="UP000249304"/>
    </source>
</evidence>
<feature type="transmembrane region" description="Helical" evidence="11">
    <location>
        <begin position="59"/>
        <end position="80"/>
    </location>
</feature>
<evidence type="ECO:0000256" key="11">
    <source>
        <dbReference type="SAM" id="Phobius"/>
    </source>
</evidence>
<dbReference type="PANTHER" id="PTHR43045">
    <property type="entry name" value="SHIKIMATE TRANSPORTER"/>
    <property type="match status" value="1"/>
</dbReference>
<evidence type="ECO:0000313" key="13">
    <source>
        <dbReference type="EMBL" id="PZG05533.1"/>
    </source>
</evidence>
<dbReference type="PANTHER" id="PTHR43045:SF2">
    <property type="entry name" value="INNER MEMBRANE METABOLITE TRANSPORT PROTEIN YHJE"/>
    <property type="match status" value="1"/>
</dbReference>
<evidence type="ECO:0000256" key="9">
    <source>
        <dbReference type="ARBA" id="ARBA00037295"/>
    </source>
</evidence>
<dbReference type="Proteomes" id="UP000249304">
    <property type="component" value="Unassembled WGS sequence"/>
</dbReference>
<gene>
    <name evidence="13" type="ORF">C1J01_43330</name>
</gene>
<dbReference type="FunFam" id="1.20.1250.20:FF:000001">
    <property type="entry name" value="Dicarboxylate MFS transporter"/>
    <property type="match status" value="1"/>
</dbReference>
<keyword evidence="8 11" id="KW-0472">Membrane</keyword>
<evidence type="ECO:0000256" key="10">
    <source>
        <dbReference type="ARBA" id="ARBA00039918"/>
    </source>
</evidence>
<sequence length="435" mass="45773">MTTSPQTSAPAEAPSRSRIAVASLVGTAIEFYDFYIYGTAAALVLNTAFFPGMDPVAGSLAAFSTFAVAFVSRPLGSAVFGHWGDRIGRKSMLVVSLLVMGLSTVLIGLLPGYAAIGVAAPVLLVLLRFTQGIGLGGEWGGAALLATEHAPPGKRGLYAMFPQLGPSVGFIGANGLFLVLGETLSDAQFDSWGWRLPFVASLLLVIVGLYVRLKISETPVFQQAMDQRRIARVPFAGLMRHQWRRVLLGAGAMTIAYTLFYTATTYCLAYGTDTLEISRTTMLALTMIGVLFMAAGTVASSMVSDRLGRRRTLITGTVVAIAWGLVMFPLMETRSVFLVGLALAGALGLMGLVFGPMGAYLPELFRTEYRYSGASVAYSLGGVLGGAVPPLVATSMQASGLGVMAVGGYVSAMAVLSLLCLLALPETGRQDLVHQ</sequence>
<accession>A0A2W2D3Z0</accession>
<feature type="transmembrane region" description="Helical" evidence="11">
    <location>
        <begin position="157"/>
        <end position="180"/>
    </location>
</feature>
<dbReference type="PROSITE" id="PS00216">
    <property type="entry name" value="SUGAR_TRANSPORT_1"/>
    <property type="match status" value="1"/>
</dbReference>